<comment type="similarity">
    <text evidence="1">Belongs to the leguminous lectin family.</text>
</comment>
<protein>
    <recommendedName>
        <fullName evidence="3">Legume lectin domain-containing protein</fullName>
    </recommendedName>
</protein>
<sequence>FQFLSFSRPVGLQLLSSANINQNSSTLDLTSPSNNSIGAVWYSIPQRVAQGFVMDFRFLLHSFSSVCNSWNYGTNSNEYCTLRRGEGFAFMLVGGGDGMPAYGDGGAQLGYGGLRKSLAIEFDVTVNPQLGDAGQNHISIHSRGSEPNSAAHTFSIAQTPQLPILFDGNEHHVRIRYDHSIPSSYLKDPCFKVSQYGARFLSSSPRRDLGSLTVWIDDFDRPVLVTALNLMSFLAYPPQGTAWVGFTASTGSEFMVASIREWNLQVGACMDDCNDNGFCLDGFCICDEGFRGSSCRDVNV</sequence>
<dbReference type="InterPro" id="IPR056573">
    <property type="entry name" value="Lectin_L-type_dom"/>
</dbReference>
<feature type="domain" description="Legume lectin" evidence="3">
    <location>
        <begin position="1"/>
        <end position="179"/>
    </location>
</feature>
<dbReference type="Gene3D" id="2.10.25.10">
    <property type="entry name" value="Laminin"/>
    <property type="match status" value="1"/>
</dbReference>
<dbReference type="EnsemblProtists" id="EKX55468">
    <property type="protein sequence ID" value="EKX55468"/>
    <property type="gene ID" value="GUITHDRAFT_62779"/>
</dbReference>
<dbReference type="RefSeq" id="XP_005842448.1">
    <property type="nucleotide sequence ID" value="XM_005842391.1"/>
</dbReference>
<dbReference type="KEGG" id="gtt:GUITHDRAFT_62779"/>
<gene>
    <name evidence="4" type="ORF">GUITHDRAFT_62779</name>
</gene>
<reference evidence="6" key="2">
    <citation type="submission" date="2012-11" db="EMBL/GenBank/DDBJ databases">
        <authorList>
            <person name="Kuo A."/>
            <person name="Curtis B.A."/>
            <person name="Tanifuji G."/>
            <person name="Burki F."/>
            <person name="Gruber A."/>
            <person name="Irimia M."/>
            <person name="Maruyama S."/>
            <person name="Arias M.C."/>
            <person name="Ball S.G."/>
            <person name="Gile G.H."/>
            <person name="Hirakawa Y."/>
            <person name="Hopkins J.F."/>
            <person name="Rensing S.A."/>
            <person name="Schmutz J."/>
            <person name="Symeonidi A."/>
            <person name="Elias M."/>
            <person name="Eveleigh R.J."/>
            <person name="Herman E.K."/>
            <person name="Klute M.J."/>
            <person name="Nakayama T."/>
            <person name="Obornik M."/>
            <person name="Reyes-Prieto A."/>
            <person name="Armbrust E.V."/>
            <person name="Aves S.J."/>
            <person name="Beiko R.G."/>
            <person name="Coutinho P."/>
            <person name="Dacks J.B."/>
            <person name="Durnford D.G."/>
            <person name="Fast N.M."/>
            <person name="Green B.R."/>
            <person name="Grisdale C."/>
            <person name="Hempe F."/>
            <person name="Henrissat B."/>
            <person name="Hoppner M.P."/>
            <person name="Ishida K.-I."/>
            <person name="Kim E."/>
            <person name="Koreny L."/>
            <person name="Kroth P.G."/>
            <person name="Liu Y."/>
            <person name="Malik S.-B."/>
            <person name="Maier U.G."/>
            <person name="McRose D."/>
            <person name="Mock T."/>
            <person name="Neilson J.A."/>
            <person name="Onodera N.T."/>
            <person name="Poole A.M."/>
            <person name="Pritham E.J."/>
            <person name="Richards T.A."/>
            <person name="Rocap G."/>
            <person name="Roy S.W."/>
            <person name="Sarai C."/>
            <person name="Schaack S."/>
            <person name="Shirato S."/>
            <person name="Slamovits C.H."/>
            <person name="Spencer D.F."/>
            <person name="Suzuki S."/>
            <person name="Worden A.Z."/>
            <person name="Zauner S."/>
            <person name="Barry K."/>
            <person name="Bell C."/>
            <person name="Bharti A.K."/>
            <person name="Crow J.A."/>
            <person name="Grimwood J."/>
            <person name="Kramer R."/>
            <person name="Lindquist E."/>
            <person name="Lucas S."/>
            <person name="Salamov A."/>
            <person name="McFadden G.I."/>
            <person name="Lane C.E."/>
            <person name="Keeling P.J."/>
            <person name="Gray M.W."/>
            <person name="Grigoriev I.V."/>
            <person name="Archibald J.M."/>
        </authorList>
    </citation>
    <scope>NUCLEOTIDE SEQUENCE</scope>
    <source>
        <strain evidence="6">CCMP2712</strain>
    </source>
</reference>
<dbReference type="GeneID" id="17312178"/>
<keyword evidence="6" id="KW-1185">Reference proteome</keyword>
<reference evidence="5" key="3">
    <citation type="submission" date="2016-03" db="UniProtKB">
        <authorList>
            <consortium name="EnsemblProtists"/>
        </authorList>
    </citation>
    <scope>IDENTIFICATION</scope>
</reference>
<dbReference type="Gene3D" id="2.60.120.200">
    <property type="match status" value="1"/>
</dbReference>
<dbReference type="InterPro" id="IPR001220">
    <property type="entry name" value="Legume_lectin_dom"/>
</dbReference>
<dbReference type="AlphaFoldDB" id="L1K529"/>
<dbReference type="InterPro" id="IPR013320">
    <property type="entry name" value="ConA-like_dom_sf"/>
</dbReference>
<dbReference type="eggNOG" id="ENOG502QSWE">
    <property type="taxonomic scope" value="Eukaryota"/>
</dbReference>
<dbReference type="OrthoDB" id="409136at2759"/>
<dbReference type="OMA" id="SIDCETP"/>
<evidence type="ECO:0000256" key="2">
    <source>
        <dbReference type="ARBA" id="ARBA00022734"/>
    </source>
</evidence>
<dbReference type="Pfam" id="PF23106">
    <property type="entry name" value="EGF_Teneurin"/>
    <property type="match status" value="1"/>
</dbReference>
<dbReference type="SUPFAM" id="SSF49899">
    <property type="entry name" value="Concanavalin A-like lectins/glucanases"/>
    <property type="match status" value="1"/>
</dbReference>
<dbReference type="Pfam" id="PF00139">
    <property type="entry name" value="Lectin_legB"/>
    <property type="match status" value="1"/>
</dbReference>
<dbReference type="CDD" id="cd01951">
    <property type="entry name" value="lectin_L-type"/>
    <property type="match status" value="1"/>
</dbReference>
<organism evidence="4">
    <name type="scientific">Guillardia theta (strain CCMP2712)</name>
    <name type="common">Cryptophyte</name>
    <dbReference type="NCBI Taxonomy" id="905079"/>
    <lineage>
        <taxon>Eukaryota</taxon>
        <taxon>Cryptophyceae</taxon>
        <taxon>Pyrenomonadales</taxon>
        <taxon>Geminigeraceae</taxon>
        <taxon>Guillardia</taxon>
    </lineage>
</organism>
<keyword evidence="2" id="KW-0430">Lectin</keyword>
<dbReference type="EMBL" id="JH992965">
    <property type="protein sequence ID" value="EKX55468.1"/>
    <property type="molecule type" value="Genomic_DNA"/>
</dbReference>
<reference evidence="4 6" key="1">
    <citation type="journal article" date="2012" name="Nature">
        <title>Algal genomes reveal evolutionary mosaicism and the fate of nucleomorphs.</title>
        <authorList>
            <consortium name="DOE Joint Genome Institute"/>
            <person name="Curtis B.A."/>
            <person name="Tanifuji G."/>
            <person name="Burki F."/>
            <person name="Gruber A."/>
            <person name="Irimia M."/>
            <person name="Maruyama S."/>
            <person name="Arias M.C."/>
            <person name="Ball S.G."/>
            <person name="Gile G.H."/>
            <person name="Hirakawa Y."/>
            <person name="Hopkins J.F."/>
            <person name="Kuo A."/>
            <person name="Rensing S.A."/>
            <person name="Schmutz J."/>
            <person name="Symeonidi A."/>
            <person name="Elias M."/>
            <person name="Eveleigh R.J."/>
            <person name="Herman E.K."/>
            <person name="Klute M.J."/>
            <person name="Nakayama T."/>
            <person name="Obornik M."/>
            <person name="Reyes-Prieto A."/>
            <person name="Armbrust E.V."/>
            <person name="Aves S.J."/>
            <person name="Beiko R.G."/>
            <person name="Coutinho P."/>
            <person name="Dacks J.B."/>
            <person name="Durnford D.G."/>
            <person name="Fast N.M."/>
            <person name="Green B.R."/>
            <person name="Grisdale C.J."/>
            <person name="Hempel F."/>
            <person name="Henrissat B."/>
            <person name="Hoppner M.P."/>
            <person name="Ishida K."/>
            <person name="Kim E."/>
            <person name="Koreny L."/>
            <person name="Kroth P.G."/>
            <person name="Liu Y."/>
            <person name="Malik S.B."/>
            <person name="Maier U.G."/>
            <person name="McRose D."/>
            <person name="Mock T."/>
            <person name="Neilson J.A."/>
            <person name="Onodera N.T."/>
            <person name="Poole A.M."/>
            <person name="Pritham E.J."/>
            <person name="Richards T.A."/>
            <person name="Rocap G."/>
            <person name="Roy S.W."/>
            <person name="Sarai C."/>
            <person name="Schaack S."/>
            <person name="Shirato S."/>
            <person name="Slamovits C.H."/>
            <person name="Spencer D.F."/>
            <person name="Suzuki S."/>
            <person name="Worden A.Z."/>
            <person name="Zauner S."/>
            <person name="Barry K."/>
            <person name="Bell C."/>
            <person name="Bharti A.K."/>
            <person name="Crow J.A."/>
            <person name="Grimwood J."/>
            <person name="Kramer R."/>
            <person name="Lindquist E."/>
            <person name="Lucas S."/>
            <person name="Salamov A."/>
            <person name="McFadden G.I."/>
            <person name="Lane C.E."/>
            <person name="Keeling P.J."/>
            <person name="Gray M.W."/>
            <person name="Grigoriev I.V."/>
            <person name="Archibald J.M."/>
        </authorList>
    </citation>
    <scope>NUCLEOTIDE SEQUENCE</scope>
    <source>
        <strain evidence="4 6">CCMP2712</strain>
    </source>
</reference>
<evidence type="ECO:0000313" key="6">
    <source>
        <dbReference type="Proteomes" id="UP000011087"/>
    </source>
</evidence>
<dbReference type="PANTHER" id="PTHR32401">
    <property type="entry name" value="CONCANAVALIN A-LIKE LECTIN FAMILY PROTEIN"/>
    <property type="match status" value="1"/>
</dbReference>
<accession>L1K529</accession>
<dbReference type="InterPro" id="IPR050258">
    <property type="entry name" value="Leguminous_Lectin"/>
</dbReference>
<dbReference type="HOGENOM" id="CLU_080899_0_0_1"/>
<dbReference type="GO" id="GO:0030246">
    <property type="term" value="F:carbohydrate binding"/>
    <property type="evidence" value="ECO:0007669"/>
    <property type="project" value="UniProtKB-KW"/>
</dbReference>
<evidence type="ECO:0000259" key="3">
    <source>
        <dbReference type="Pfam" id="PF00139"/>
    </source>
</evidence>
<feature type="non-terminal residue" evidence="4">
    <location>
        <position position="1"/>
    </location>
</feature>
<dbReference type="Proteomes" id="UP000011087">
    <property type="component" value="Unassembled WGS sequence"/>
</dbReference>
<name>L1K529_GUITC</name>
<dbReference type="PANTHER" id="PTHR32401:SF48">
    <property type="entry name" value="LEGUME LECTIN DOMAIN-CONTAINING PROTEIN"/>
    <property type="match status" value="1"/>
</dbReference>
<evidence type="ECO:0000313" key="4">
    <source>
        <dbReference type="EMBL" id="EKX55468.1"/>
    </source>
</evidence>
<evidence type="ECO:0000256" key="1">
    <source>
        <dbReference type="ARBA" id="ARBA00007606"/>
    </source>
</evidence>
<proteinExistence type="inferred from homology"/>
<evidence type="ECO:0000313" key="5">
    <source>
        <dbReference type="EnsemblProtists" id="EKX55468"/>
    </source>
</evidence>
<dbReference type="PaxDb" id="55529-EKX55468"/>